<keyword evidence="3 5" id="KW-0378">Hydrolase</keyword>
<keyword evidence="2 5" id="KW-0645">Protease</keyword>
<dbReference type="PANTHER" id="PTHR43399">
    <property type="entry name" value="SUBTILISIN-RELATED"/>
    <property type="match status" value="1"/>
</dbReference>
<comment type="caution">
    <text evidence="8">The sequence shown here is derived from an EMBL/GenBank/DDBJ whole genome shotgun (WGS) entry which is preliminary data.</text>
</comment>
<gene>
    <name evidence="8" type="ORF">LEM8419_01470</name>
</gene>
<dbReference type="InterPro" id="IPR000209">
    <property type="entry name" value="Peptidase_S8/S53_dom"/>
</dbReference>
<dbReference type="SUPFAM" id="SSF52743">
    <property type="entry name" value="Subtilisin-like"/>
    <property type="match status" value="1"/>
</dbReference>
<dbReference type="PROSITE" id="PS51892">
    <property type="entry name" value="SUBTILASE"/>
    <property type="match status" value="1"/>
</dbReference>
<dbReference type="EMBL" id="CAKLPZ010000001">
    <property type="protein sequence ID" value="CAH1000317.1"/>
    <property type="molecule type" value="Genomic_DNA"/>
</dbReference>
<dbReference type="InterPro" id="IPR015500">
    <property type="entry name" value="Peptidase_S8_subtilisin-rel"/>
</dbReference>
<comment type="similarity">
    <text evidence="1 5">Belongs to the peptidase S8 family.</text>
</comment>
<evidence type="ECO:0000259" key="6">
    <source>
        <dbReference type="Pfam" id="PF00082"/>
    </source>
</evidence>
<dbReference type="InterPro" id="IPR036852">
    <property type="entry name" value="Peptidase_S8/S53_dom_sf"/>
</dbReference>
<name>A0ABN8F1T9_9BACT</name>
<evidence type="ECO:0000256" key="3">
    <source>
        <dbReference type="ARBA" id="ARBA00022801"/>
    </source>
</evidence>
<feature type="domain" description="Peptidase S8/S53" evidence="6">
    <location>
        <begin position="147"/>
        <end position="398"/>
    </location>
</feature>
<organism evidence="8 9">
    <name type="scientific">Neolewinella maritima</name>
    <dbReference type="NCBI Taxonomy" id="1383882"/>
    <lineage>
        <taxon>Bacteria</taxon>
        <taxon>Pseudomonadati</taxon>
        <taxon>Bacteroidota</taxon>
        <taxon>Saprospiria</taxon>
        <taxon>Saprospirales</taxon>
        <taxon>Lewinellaceae</taxon>
        <taxon>Neolewinella</taxon>
    </lineage>
</organism>
<proteinExistence type="inferred from homology"/>
<dbReference type="PROSITE" id="PS00136">
    <property type="entry name" value="SUBTILASE_ASP"/>
    <property type="match status" value="1"/>
</dbReference>
<evidence type="ECO:0000256" key="2">
    <source>
        <dbReference type="ARBA" id="ARBA00022670"/>
    </source>
</evidence>
<sequence length="543" mass="58009">MPIAAESWANACCAVVGFKVRRALLLIACIGLAAPVPLDAQRIETELICAWQGASAPLRTVWTDGQVSQLSGSHTLLRFRDVTAARRAYEHLRFHPERVTVQYNYTVQPRAQPNDPDYVRQDNFARQGFEEAWDLTTGGALPNGIPIVTAVLDAGFDADHEDLYPNLWINPGELAGDQLDNDGNGYVDDVHGFNFIDSLGEYNSDAHGTQVAGLLGAVGNNGVGVSGTNWDARLMLFSIRTVADIIQAYDYIIAQRRQFNSSGGTRGALIVATNASFGVEGASCTDFPVWGAMYDRLGEVGILTAASVVNAPVNVDESGDMPTDCPSDYLLSVTNVDTDDALHPEVGYGSVSVDLAAAGQGSYSTRPGDRYGPFGSSSAAAPYVTGAISLLYAGACPTMIRYILDRPAEAARLVRGALLDGVAPRTALSGVTVTGGMLDVHAAQTVLDTRCPEVDDIPLRVTSVWPNPTQRFITVQTSLLALSDELDVTVYDALGRLVARPVPSVVFNGTAGIRLDLRGLPTGYYTVKIRNRAQYAQAAVVVH</sequence>
<dbReference type="NCBIfam" id="TIGR04183">
    <property type="entry name" value="Por_Secre_tail"/>
    <property type="match status" value="1"/>
</dbReference>
<dbReference type="Pfam" id="PF18962">
    <property type="entry name" value="Por_Secre_tail"/>
    <property type="match status" value="1"/>
</dbReference>
<evidence type="ECO:0000313" key="8">
    <source>
        <dbReference type="EMBL" id="CAH1000317.1"/>
    </source>
</evidence>
<dbReference type="InterPro" id="IPR023827">
    <property type="entry name" value="Peptidase_S8_Asp-AS"/>
</dbReference>
<evidence type="ECO:0000259" key="7">
    <source>
        <dbReference type="Pfam" id="PF18962"/>
    </source>
</evidence>
<dbReference type="Gene3D" id="3.40.50.200">
    <property type="entry name" value="Peptidase S8/S53 domain"/>
    <property type="match status" value="1"/>
</dbReference>
<dbReference type="InterPro" id="IPR026444">
    <property type="entry name" value="Secre_tail"/>
</dbReference>
<feature type="domain" description="Secretion system C-terminal sorting" evidence="7">
    <location>
        <begin position="464"/>
        <end position="536"/>
    </location>
</feature>
<feature type="active site" description="Charge relay system" evidence="5">
    <location>
        <position position="378"/>
    </location>
</feature>
<dbReference type="InterPro" id="IPR022398">
    <property type="entry name" value="Peptidase_S8_His-AS"/>
</dbReference>
<dbReference type="PRINTS" id="PR00723">
    <property type="entry name" value="SUBTILISIN"/>
</dbReference>
<dbReference type="PROSITE" id="PS00137">
    <property type="entry name" value="SUBTILASE_HIS"/>
    <property type="match status" value="1"/>
</dbReference>
<dbReference type="Proteomes" id="UP000837803">
    <property type="component" value="Unassembled WGS sequence"/>
</dbReference>
<dbReference type="Pfam" id="PF00082">
    <property type="entry name" value="Peptidase_S8"/>
    <property type="match status" value="1"/>
</dbReference>
<feature type="active site" description="Charge relay system" evidence="5">
    <location>
        <position position="207"/>
    </location>
</feature>
<feature type="active site" description="Charge relay system" evidence="5">
    <location>
        <position position="153"/>
    </location>
</feature>
<evidence type="ECO:0000256" key="4">
    <source>
        <dbReference type="ARBA" id="ARBA00022825"/>
    </source>
</evidence>
<evidence type="ECO:0000313" key="9">
    <source>
        <dbReference type="Proteomes" id="UP000837803"/>
    </source>
</evidence>
<dbReference type="InterPro" id="IPR051048">
    <property type="entry name" value="Peptidase_S8/S53_subtilisin"/>
</dbReference>
<accession>A0ABN8F1T9</accession>
<keyword evidence="9" id="KW-1185">Reference proteome</keyword>
<evidence type="ECO:0008006" key="10">
    <source>
        <dbReference type="Google" id="ProtNLM"/>
    </source>
</evidence>
<evidence type="ECO:0000256" key="1">
    <source>
        <dbReference type="ARBA" id="ARBA00011073"/>
    </source>
</evidence>
<dbReference type="PANTHER" id="PTHR43399:SF4">
    <property type="entry name" value="CELL WALL-ASSOCIATED PROTEASE"/>
    <property type="match status" value="1"/>
</dbReference>
<reference evidence="8" key="1">
    <citation type="submission" date="2021-12" db="EMBL/GenBank/DDBJ databases">
        <authorList>
            <person name="Rodrigo-Torres L."/>
            <person name="Arahal R. D."/>
            <person name="Lucena T."/>
        </authorList>
    </citation>
    <scope>NUCLEOTIDE SEQUENCE</scope>
    <source>
        <strain evidence="8">CECT 8419</strain>
    </source>
</reference>
<keyword evidence="4 5" id="KW-0720">Serine protease</keyword>
<protein>
    <recommendedName>
        <fullName evidence="10">T9SS type A sorting domain-containing protein</fullName>
    </recommendedName>
</protein>
<evidence type="ECO:0000256" key="5">
    <source>
        <dbReference type="PROSITE-ProRule" id="PRU01240"/>
    </source>
</evidence>